<dbReference type="RefSeq" id="WP_205476824.1">
    <property type="nucleotide sequence ID" value="NZ_CP070506.1"/>
</dbReference>
<proteinExistence type="predicted"/>
<sequence length="121" mass="13614">MGMKKEEQKPQSRGFIVEALIMRIEALLHLIKSDVIRAAISAKLSEVKDIKALYQLLSLAQASIESSELIENKIKGGLVFHPITGELLSELDYTEILDYFIEMGKKDLNTVKQKNNQKPSV</sequence>
<dbReference type="EMBL" id="CP070506">
    <property type="protein sequence ID" value="QSB39664.1"/>
    <property type="molecule type" value="Genomic_DNA"/>
</dbReference>
<evidence type="ECO:0000313" key="2">
    <source>
        <dbReference type="Proteomes" id="UP000663249"/>
    </source>
</evidence>
<organism evidence="1 2">
    <name type="scientific">Pseudomonas hygromyciniae</name>
    <dbReference type="NCBI Taxonomy" id="2812000"/>
    <lineage>
        <taxon>Bacteria</taxon>
        <taxon>Pseudomonadati</taxon>
        <taxon>Pseudomonadota</taxon>
        <taxon>Gammaproteobacteria</taxon>
        <taxon>Pseudomonadales</taxon>
        <taxon>Pseudomonadaceae</taxon>
        <taxon>Pseudomonas</taxon>
    </lineage>
</organism>
<reference evidence="1 2" key="1">
    <citation type="submission" date="2021-02" db="EMBL/GenBank/DDBJ databases">
        <title>Genomic and phenotypic characterization of Pseudomonas hygromyciniae, a novel bacterial species discovered from a commercially purchased antibiotic vial.</title>
        <authorList>
            <person name="Turner T.L."/>
            <person name="Mitra S.D."/>
            <person name="Kochan T.J."/>
            <person name="Pincus N.B."/>
            <person name="Lebrun-Corbin M."/>
            <person name="Cheung B."/>
            <person name="Gatesy S.W."/>
            <person name="Afzal T."/>
            <person name="Ozer E.A."/>
            <person name="Hauser A.R."/>
        </authorList>
    </citation>
    <scope>NUCLEOTIDE SEQUENCE [LARGE SCALE GENOMIC DNA]</scope>
    <source>
        <strain evidence="1 2">SDM007</strain>
    </source>
</reference>
<evidence type="ECO:0000313" key="1">
    <source>
        <dbReference type="EMBL" id="QSB39664.1"/>
    </source>
</evidence>
<keyword evidence="2" id="KW-1185">Reference proteome</keyword>
<dbReference type="Proteomes" id="UP000663249">
    <property type="component" value="Chromosome"/>
</dbReference>
<accession>A0ABX7JWA7</accession>
<gene>
    <name evidence="1" type="ORF">JTY93_26560</name>
</gene>
<protein>
    <submittedName>
        <fullName evidence="1">Uncharacterized protein</fullName>
    </submittedName>
</protein>
<name>A0ABX7JWA7_9PSED</name>